<accession>A0A2Z7ABA4</accession>
<keyword evidence="2" id="KW-1185">Reference proteome</keyword>
<evidence type="ECO:0000313" key="2">
    <source>
        <dbReference type="Proteomes" id="UP000250235"/>
    </source>
</evidence>
<reference evidence="1 2" key="1">
    <citation type="journal article" date="2015" name="Proc. Natl. Acad. Sci. U.S.A.">
        <title>The resurrection genome of Boea hygrometrica: A blueprint for survival of dehydration.</title>
        <authorList>
            <person name="Xiao L."/>
            <person name="Yang G."/>
            <person name="Zhang L."/>
            <person name="Yang X."/>
            <person name="Zhao S."/>
            <person name="Ji Z."/>
            <person name="Zhou Q."/>
            <person name="Hu M."/>
            <person name="Wang Y."/>
            <person name="Chen M."/>
            <person name="Xu Y."/>
            <person name="Jin H."/>
            <person name="Xiao X."/>
            <person name="Hu G."/>
            <person name="Bao F."/>
            <person name="Hu Y."/>
            <person name="Wan P."/>
            <person name="Li L."/>
            <person name="Deng X."/>
            <person name="Kuang T."/>
            <person name="Xiang C."/>
            <person name="Zhu J.K."/>
            <person name="Oliver M.J."/>
            <person name="He Y."/>
        </authorList>
    </citation>
    <scope>NUCLEOTIDE SEQUENCE [LARGE SCALE GENOMIC DNA]</scope>
    <source>
        <strain evidence="2">cv. XS01</strain>
    </source>
</reference>
<dbReference type="EMBL" id="KV019176">
    <property type="protein sequence ID" value="KZV16212.1"/>
    <property type="molecule type" value="Genomic_DNA"/>
</dbReference>
<organism evidence="1 2">
    <name type="scientific">Dorcoceras hygrometricum</name>
    <dbReference type="NCBI Taxonomy" id="472368"/>
    <lineage>
        <taxon>Eukaryota</taxon>
        <taxon>Viridiplantae</taxon>
        <taxon>Streptophyta</taxon>
        <taxon>Embryophyta</taxon>
        <taxon>Tracheophyta</taxon>
        <taxon>Spermatophyta</taxon>
        <taxon>Magnoliopsida</taxon>
        <taxon>eudicotyledons</taxon>
        <taxon>Gunneridae</taxon>
        <taxon>Pentapetalae</taxon>
        <taxon>asterids</taxon>
        <taxon>lamiids</taxon>
        <taxon>Lamiales</taxon>
        <taxon>Gesneriaceae</taxon>
        <taxon>Didymocarpoideae</taxon>
        <taxon>Trichosporeae</taxon>
        <taxon>Loxocarpinae</taxon>
        <taxon>Dorcoceras</taxon>
    </lineage>
</organism>
<proteinExistence type="predicted"/>
<gene>
    <name evidence="1" type="ORF">F511_38934</name>
</gene>
<protein>
    <submittedName>
        <fullName evidence="1">Clathrin assembly protein</fullName>
    </submittedName>
</protein>
<sequence length="252" mass="27861">MATSLFVNTVHVCFEYVLAMDNAGMVAMFEYLVDTGLKGFLGCPAVIHEADLLDFFENGSVRDGLVVSDSSMHFDDLDIADTSFSLPPTATDIIESLAKLLTSIDQVRSEQFRRKEDANNLKDLLLVHLRDLEKRISARFDEQDRVHSVRVDAQLANLWRRKIISVFLPNSVSSLIISEAVMPKRGKVVAAAPNHLMTIKADPAGEVVAVAIELGKVVADVEVKAEVIGVDLRREDITAVVVDRSEDRLKID</sequence>
<dbReference type="Proteomes" id="UP000250235">
    <property type="component" value="Unassembled WGS sequence"/>
</dbReference>
<dbReference type="AlphaFoldDB" id="A0A2Z7ABA4"/>
<evidence type="ECO:0000313" key="1">
    <source>
        <dbReference type="EMBL" id="KZV16212.1"/>
    </source>
</evidence>
<name>A0A2Z7ABA4_9LAMI</name>